<feature type="domain" description="DUF4350" evidence="3">
    <location>
        <begin position="80"/>
        <end position="256"/>
    </location>
</feature>
<dbReference type="EMBL" id="FNDT01000001">
    <property type="protein sequence ID" value="SDH36346.1"/>
    <property type="molecule type" value="Genomic_DNA"/>
</dbReference>
<evidence type="ECO:0000313" key="4">
    <source>
        <dbReference type="EMBL" id="SDH36346.1"/>
    </source>
</evidence>
<dbReference type="STRING" id="335973.SAMN04488693_10146"/>
<keyword evidence="2" id="KW-0812">Transmembrane</keyword>
<evidence type="ECO:0000256" key="1">
    <source>
        <dbReference type="SAM" id="MobiDB-lite"/>
    </source>
</evidence>
<dbReference type="AlphaFoldDB" id="A0A1G8BSU6"/>
<feature type="region of interest" description="Disordered" evidence="1">
    <location>
        <begin position="1"/>
        <end position="28"/>
    </location>
</feature>
<protein>
    <recommendedName>
        <fullName evidence="3">DUF4350 domain-containing protein</fullName>
    </recommendedName>
</protein>
<dbReference type="Proteomes" id="UP000199258">
    <property type="component" value="Unassembled WGS sequence"/>
</dbReference>
<feature type="transmembrane region" description="Helical" evidence="2">
    <location>
        <begin position="52"/>
        <end position="71"/>
    </location>
</feature>
<gene>
    <name evidence="4" type="ORF">SAMN04488693_10146</name>
</gene>
<evidence type="ECO:0000313" key="5">
    <source>
        <dbReference type="Proteomes" id="UP000199258"/>
    </source>
</evidence>
<name>A0A1G8BSU6_9MICC</name>
<dbReference type="InterPro" id="IPR025646">
    <property type="entry name" value="DUF4350"/>
</dbReference>
<keyword evidence="2" id="KW-0472">Membrane</keyword>
<dbReference type="OrthoDB" id="5241668at2"/>
<evidence type="ECO:0000256" key="2">
    <source>
        <dbReference type="SAM" id="Phobius"/>
    </source>
</evidence>
<keyword evidence="5" id="KW-1185">Reference proteome</keyword>
<evidence type="ECO:0000259" key="3">
    <source>
        <dbReference type="Pfam" id="PF14258"/>
    </source>
</evidence>
<organism evidence="4 5">
    <name type="scientific">Arthrobacter subterraneus</name>
    <dbReference type="NCBI Taxonomy" id="335973"/>
    <lineage>
        <taxon>Bacteria</taxon>
        <taxon>Bacillati</taxon>
        <taxon>Actinomycetota</taxon>
        <taxon>Actinomycetes</taxon>
        <taxon>Micrococcales</taxon>
        <taxon>Micrococcaceae</taxon>
        <taxon>Arthrobacter</taxon>
    </lineage>
</organism>
<keyword evidence="2" id="KW-1133">Transmembrane helix</keyword>
<dbReference type="Pfam" id="PF14258">
    <property type="entry name" value="DUF4350"/>
    <property type="match status" value="1"/>
</dbReference>
<feature type="transmembrane region" description="Helical" evidence="2">
    <location>
        <begin position="288"/>
        <end position="306"/>
    </location>
</feature>
<dbReference type="RefSeq" id="WP_090584097.1">
    <property type="nucleotide sequence ID" value="NZ_FNDT01000001.1"/>
</dbReference>
<sequence length="419" mass="43309">MGGTGMTAHVPTKPPEARSTGSEAAPTAAEVVGDGGSFRATVLGRLGRARSWIILGVLLGTAVLLGALAAGSGEREPLSPENPAPEGARAAAEVLGRSGVEVVRAESFDDAVGALQGPDDTLLLHDPNTWLSAEQLAALGGGLADRTVLVEPGLPALTELADGVRSAGVVPAEPDGPLEADCASPDARAAAEVSAGGFSYRGQGTCFPLPQDDGADPAGIFVTTPDETVAVLGHGAIMSNGLIDEHGNAALTLRVLGSTPTLVWYQPTAEDLAVTSGPVDPRSLLPGFVNPLMFWLLVTALIAILWRGRRLGPLVTEPLPVLVRSSETAAGRARLYQDAGAVAHAAETLRAATLNRLAAAVRIPPGSARSSVVEAAARRTAREFTDLDRLLNSYIPSSDAQLVQWSQELEKLEQEILRP</sequence>
<reference evidence="4 5" key="1">
    <citation type="submission" date="2016-10" db="EMBL/GenBank/DDBJ databases">
        <authorList>
            <person name="de Groot N.N."/>
        </authorList>
    </citation>
    <scope>NUCLEOTIDE SEQUENCE [LARGE SCALE GENOMIC DNA]</scope>
    <source>
        <strain evidence="4 5">NP_1H</strain>
    </source>
</reference>
<accession>A0A1G8BSU6</accession>
<proteinExistence type="predicted"/>